<dbReference type="AlphaFoldDB" id="A0A0S4J6Z5"/>
<dbReference type="PANTHER" id="PTHR13179:SF8">
    <property type="entry name" value="GATOR COMPLEX PROTEIN DEPDC5"/>
    <property type="match status" value="1"/>
</dbReference>
<keyword evidence="2" id="KW-1185">Reference proteome</keyword>
<protein>
    <submittedName>
        <fullName evidence="1">Uncharacterized protein</fullName>
    </submittedName>
</protein>
<reference evidence="2" key="1">
    <citation type="submission" date="2015-09" db="EMBL/GenBank/DDBJ databases">
        <authorList>
            <consortium name="Pathogen Informatics"/>
        </authorList>
    </citation>
    <scope>NUCLEOTIDE SEQUENCE [LARGE SCALE GENOMIC DNA]</scope>
    <source>
        <strain evidence="2">Lake Konstanz</strain>
    </source>
</reference>
<name>A0A0S4J6Z5_BODSA</name>
<accession>A0A0S4J6Z5</accession>
<dbReference type="VEuPathDB" id="TriTrypDB:BSAL_87895"/>
<sequence>MLDIGIRKCMIICMGRPPLHKAPLLEYCSDDTSLRSQYQLQLDPRARERFYERPLWAECYFYHPLLHRGPVGAGYSFALLSKEQWEKEFPYIRERQHRYHTGLLLPALPKPRVVCRAAPLLLSIPVPTDSADNMPKQRDAQVFVRPAEPKVASVASYQQFVLSTTPQRGVAPRITNKQMRMSTTLAVSRKSGVLGGDLERKATLGLPFVESRWYKHVKTSHDMEITCQQNEFAHIVSTNVLDEDLVLGFLRLDLTINTAGLSGWAWNPELLTKGCDTCCDNSTKWSS</sequence>
<evidence type="ECO:0000313" key="2">
    <source>
        <dbReference type="Proteomes" id="UP000051952"/>
    </source>
</evidence>
<dbReference type="InterPro" id="IPR027244">
    <property type="entry name" value="IML1"/>
</dbReference>
<proteinExistence type="predicted"/>
<dbReference type="PANTHER" id="PTHR13179">
    <property type="entry name" value="DEP DOMAIN CONTAINING PROTEIN 5"/>
    <property type="match status" value="1"/>
</dbReference>
<dbReference type="EMBL" id="CYKH01001106">
    <property type="protein sequence ID" value="CUG83901.1"/>
    <property type="molecule type" value="Genomic_DNA"/>
</dbReference>
<organism evidence="1 2">
    <name type="scientific">Bodo saltans</name>
    <name type="common">Flagellated protozoan</name>
    <dbReference type="NCBI Taxonomy" id="75058"/>
    <lineage>
        <taxon>Eukaryota</taxon>
        <taxon>Discoba</taxon>
        <taxon>Euglenozoa</taxon>
        <taxon>Kinetoplastea</taxon>
        <taxon>Metakinetoplastina</taxon>
        <taxon>Eubodonida</taxon>
        <taxon>Bodonidae</taxon>
        <taxon>Bodo</taxon>
    </lineage>
</organism>
<gene>
    <name evidence="1" type="ORF">BSAL_87895</name>
</gene>
<dbReference type="Proteomes" id="UP000051952">
    <property type="component" value="Unassembled WGS sequence"/>
</dbReference>
<evidence type="ECO:0000313" key="1">
    <source>
        <dbReference type="EMBL" id="CUG83901.1"/>
    </source>
</evidence>
<dbReference type="GO" id="GO:1904262">
    <property type="term" value="P:negative regulation of TORC1 signaling"/>
    <property type="evidence" value="ECO:0007669"/>
    <property type="project" value="TreeGrafter"/>
</dbReference>
<dbReference type="GO" id="GO:0010508">
    <property type="term" value="P:positive regulation of autophagy"/>
    <property type="evidence" value="ECO:0007669"/>
    <property type="project" value="TreeGrafter"/>
</dbReference>
<dbReference type="GO" id="GO:1990130">
    <property type="term" value="C:GATOR1 complex"/>
    <property type="evidence" value="ECO:0007669"/>
    <property type="project" value="TreeGrafter"/>
</dbReference>
<dbReference type="GO" id="GO:0005096">
    <property type="term" value="F:GTPase activator activity"/>
    <property type="evidence" value="ECO:0007669"/>
    <property type="project" value="InterPro"/>
</dbReference>